<dbReference type="RefSeq" id="WP_249315079.1">
    <property type="nucleotide sequence ID" value="NZ_JACRSR010000001.1"/>
</dbReference>
<keyword evidence="1" id="KW-0472">Membrane</keyword>
<dbReference type="Pfam" id="PF07454">
    <property type="entry name" value="SpoIIP"/>
    <property type="match status" value="1"/>
</dbReference>
<dbReference type="Proteomes" id="UP000623172">
    <property type="component" value="Unassembled WGS sequence"/>
</dbReference>
<evidence type="ECO:0000313" key="3">
    <source>
        <dbReference type="Proteomes" id="UP000623172"/>
    </source>
</evidence>
<gene>
    <name evidence="2" type="ORF">H8696_04040</name>
</gene>
<sequence length="366" mass="39144">MRIRVVKAVNLIYGVAFILIVVALVGLGARLLAGDSAAANLDEPVQMAADAGQTPAVSRGGARTESGVVQWLGEAVFGVDLDDPKSLITYPIPSLSGGEGEDTAQEASANITTGDAYGHENENSGAAAEVPEAIQVEVENLTDNLAPIASQGDGPQILIYHTHNFEAYAQDAANPYEETEAWRTKDNNFNVARVGAELTHLLNNQYGIPTIHDTTLHEPPKLGTAYNRSLTTMESQLSANPELKMIIDLHRDAYIEGSKEANTVTIDGKQVARVMVVIGTGQGKAGGFEERPNWQENYKLGLKVTNNLNDIAPGIAKEVDVKTGRFNQHLSTGCILIEVGNNANTLEEVLNAVPYIAKAISLSFEN</sequence>
<keyword evidence="1" id="KW-0812">Transmembrane</keyword>
<proteinExistence type="predicted"/>
<organism evidence="2 3">
    <name type="scientific">Gehongia tenuis</name>
    <dbReference type="NCBI Taxonomy" id="2763655"/>
    <lineage>
        <taxon>Bacteria</taxon>
        <taxon>Bacillati</taxon>
        <taxon>Bacillota</taxon>
        <taxon>Clostridia</taxon>
        <taxon>Christensenellales</taxon>
        <taxon>Christensenellaceae</taxon>
        <taxon>Gehongia</taxon>
    </lineage>
</organism>
<reference evidence="2" key="1">
    <citation type="submission" date="2020-08" db="EMBL/GenBank/DDBJ databases">
        <title>Genome public.</title>
        <authorList>
            <person name="Liu C."/>
            <person name="Sun Q."/>
        </authorList>
    </citation>
    <scope>NUCLEOTIDE SEQUENCE</scope>
    <source>
        <strain evidence="2">NSJ-53</strain>
    </source>
</reference>
<dbReference type="AlphaFoldDB" id="A0A926D512"/>
<accession>A0A926D512</accession>
<dbReference type="NCBIfam" id="TIGR02867">
    <property type="entry name" value="spore_II_P"/>
    <property type="match status" value="1"/>
</dbReference>
<keyword evidence="3" id="KW-1185">Reference proteome</keyword>
<feature type="transmembrane region" description="Helical" evidence="1">
    <location>
        <begin position="12"/>
        <end position="33"/>
    </location>
</feature>
<protein>
    <submittedName>
        <fullName evidence="2">Stage II sporulation protein P</fullName>
    </submittedName>
</protein>
<evidence type="ECO:0000313" key="2">
    <source>
        <dbReference type="EMBL" id="MBC8531014.1"/>
    </source>
</evidence>
<evidence type="ECO:0000256" key="1">
    <source>
        <dbReference type="SAM" id="Phobius"/>
    </source>
</evidence>
<comment type="caution">
    <text evidence="2">The sequence shown here is derived from an EMBL/GenBank/DDBJ whole genome shotgun (WGS) entry which is preliminary data.</text>
</comment>
<dbReference type="EMBL" id="JACRSR010000001">
    <property type="protein sequence ID" value="MBC8531014.1"/>
    <property type="molecule type" value="Genomic_DNA"/>
</dbReference>
<dbReference type="InterPro" id="IPR010897">
    <property type="entry name" value="Spore_II_P"/>
</dbReference>
<keyword evidence="1" id="KW-1133">Transmembrane helix</keyword>
<name>A0A926D512_9FIRM</name>